<reference evidence="15 16" key="1">
    <citation type="submission" date="2019-04" db="EMBL/GenBank/DDBJ databases">
        <title>Reference strain of H23.</title>
        <authorList>
            <person name="Luo X."/>
        </authorList>
    </citation>
    <scope>NUCLEOTIDE SEQUENCE [LARGE SCALE GENOMIC DNA]</scope>
    <source>
        <strain evidence="15 16">H23</strain>
    </source>
</reference>
<dbReference type="PRINTS" id="PR00344">
    <property type="entry name" value="BCTRLSENSOR"/>
</dbReference>
<evidence type="ECO:0000256" key="8">
    <source>
        <dbReference type="ARBA" id="ARBA00022989"/>
    </source>
</evidence>
<protein>
    <recommendedName>
        <fullName evidence="3">histidine kinase</fullName>
        <ecNumber evidence="3">2.7.13.3</ecNumber>
    </recommendedName>
</protein>
<dbReference type="PROSITE" id="PS50113">
    <property type="entry name" value="PAC"/>
    <property type="match status" value="1"/>
</dbReference>
<keyword evidence="6 11" id="KW-0812">Transmembrane</keyword>
<dbReference type="SMART" id="SM00388">
    <property type="entry name" value="HisKA"/>
    <property type="match status" value="1"/>
</dbReference>
<keyword evidence="16" id="KW-1185">Reference proteome</keyword>
<evidence type="ECO:0000256" key="3">
    <source>
        <dbReference type="ARBA" id="ARBA00012438"/>
    </source>
</evidence>
<dbReference type="InterPro" id="IPR036890">
    <property type="entry name" value="HATPase_C_sf"/>
</dbReference>
<evidence type="ECO:0000256" key="10">
    <source>
        <dbReference type="SAM" id="MobiDB-lite"/>
    </source>
</evidence>
<evidence type="ECO:0000256" key="4">
    <source>
        <dbReference type="ARBA" id="ARBA00022553"/>
    </source>
</evidence>
<dbReference type="PANTHER" id="PTHR42878">
    <property type="entry name" value="TWO-COMPONENT HISTIDINE KINASE"/>
    <property type="match status" value="1"/>
</dbReference>
<evidence type="ECO:0000259" key="13">
    <source>
        <dbReference type="PROSITE" id="PS50113"/>
    </source>
</evidence>
<dbReference type="CDD" id="cd00082">
    <property type="entry name" value="HisKA"/>
    <property type="match status" value="1"/>
</dbReference>
<dbReference type="GO" id="GO:0007234">
    <property type="term" value="P:osmosensory signaling via phosphorelay pathway"/>
    <property type="evidence" value="ECO:0007669"/>
    <property type="project" value="TreeGrafter"/>
</dbReference>
<dbReference type="SMART" id="SM01079">
    <property type="entry name" value="CHASE"/>
    <property type="match status" value="1"/>
</dbReference>
<feature type="transmembrane region" description="Helical" evidence="11">
    <location>
        <begin position="341"/>
        <end position="359"/>
    </location>
</feature>
<dbReference type="InterPro" id="IPR050351">
    <property type="entry name" value="BphY/WalK/GraS-like"/>
</dbReference>
<dbReference type="Pfam" id="PF02518">
    <property type="entry name" value="HATPase_c"/>
    <property type="match status" value="1"/>
</dbReference>
<dbReference type="SUPFAM" id="SSF47384">
    <property type="entry name" value="Homodimeric domain of signal transducing histidine kinase"/>
    <property type="match status" value="1"/>
</dbReference>
<dbReference type="Gene3D" id="3.30.565.10">
    <property type="entry name" value="Histidine kinase-like ATPase, C-terminal domain"/>
    <property type="match status" value="1"/>
</dbReference>
<dbReference type="SMART" id="SM00387">
    <property type="entry name" value="HATPase_c"/>
    <property type="match status" value="1"/>
</dbReference>
<dbReference type="GO" id="GO:0030295">
    <property type="term" value="F:protein kinase activator activity"/>
    <property type="evidence" value="ECO:0007669"/>
    <property type="project" value="TreeGrafter"/>
</dbReference>
<comment type="subcellular location">
    <subcellularLocation>
        <location evidence="2">Membrane</location>
    </subcellularLocation>
</comment>
<dbReference type="PANTHER" id="PTHR42878:SF15">
    <property type="entry name" value="BACTERIOPHYTOCHROME"/>
    <property type="match status" value="1"/>
</dbReference>
<dbReference type="EMBL" id="SZUA01000001">
    <property type="protein sequence ID" value="TKR33225.1"/>
    <property type="molecule type" value="Genomic_DNA"/>
</dbReference>
<feature type="domain" description="PAC" evidence="13">
    <location>
        <begin position="450"/>
        <end position="502"/>
    </location>
</feature>
<dbReference type="Proteomes" id="UP000308707">
    <property type="component" value="Unassembled WGS sequence"/>
</dbReference>
<feature type="transmembrane region" description="Helical" evidence="11">
    <location>
        <begin position="33"/>
        <end position="54"/>
    </location>
</feature>
<dbReference type="Pfam" id="PF03924">
    <property type="entry name" value="CHASE"/>
    <property type="match status" value="1"/>
</dbReference>
<dbReference type="InterPro" id="IPR042240">
    <property type="entry name" value="CHASE_sf"/>
</dbReference>
<evidence type="ECO:0000256" key="9">
    <source>
        <dbReference type="ARBA" id="ARBA00023136"/>
    </source>
</evidence>
<dbReference type="AlphaFoldDB" id="A0A4U5JUK4"/>
<keyword evidence="7" id="KW-0418">Kinase</keyword>
<dbReference type="PROSITE" id="PS50839">
    <property type="entry name" value="CHASE"/>
    <property type="match status" value="1"/>
</dbReference>
<comment type="catalytic activity">
    <reaction evidence="1">
        <text>ATP + protein L-histidine = ADP + protein N-phospho-L-histidine.</text>
        <dbReference type="EC" id="2.7.13.3"/>
    </reaction>
</comment>
<keyword evidence="5" id="KW-0808">Transferase</keyword>
<feature type="compositionally biased region" description="Pro residues" evidence="10">
    <location>
        <begin position="10"/>
        <end position="21"/>
    </location>
</feature>
<accession>A0A4U5JUK4</accession>
<evidence type="ECO:0000256" key="11">
    <source>
        <dbReference type="SAM" id="Phobius"/>
    </source>
</evidence>
<dbReference type="InterPro" id="IPR013656">
    <property type="entry name" value="PAS_4"/>
</dbReference>
<dbReference type="OrthoDB" id="9808408at2"/>
<keyword evidence="4" id="KW-0597">Phosphoprotein</keyword>
<organism evidence="15 16">
    <name type="scientific">Luteimonas gilva</name>
    <dbReference type="NCBI Taxonomy" id="2572684"/>
    <lineage>
        <taxon>Bacteria</taxon>
        <taxon>Pseudomonadati</taxon>
        <taxon>Pseudomonadota</taxon>
        <taxon>Gammaproteobacteria</taxon>
        <taxon>Lysobacterales</taxon>
        <taxon>Lysobacteraceae</taxon>
        <taxon>Luteimonas</taxon>
    </lineage>
</organism>
<dbReference type="InterPro" id="IPR003594">
    <property type="entry name" value="HATPase_dom"/>
</dbReference>
<dbReference type="InterPro" id="IPR006189">
    <property type="entry name" value="CHASE_dom"/>
</dbReference>
<dbReference type="GO" id="GO:0005886">
    <property type="term" value="C:plasma membrane"/>
    <property type="evidence" value="ECO:0007669"/>
    <property type="project" value="UniProtKB-ARBA"/>
</dbReference>
<evidence type="ECO:0000256" key="6">
    <source>
        <dbReference type="ARBA" id="ARBA00022692"/>
    </source>
</evidence>
<dbReference type="GO" id="GO:0000156">
    <property type="term" value="F:phosphorelay response regulator activity"/>
    <property type="evidence" value="ECO:0007669"/>
    <property type="project" value="TreeGrafter"/>
</dbReference>
<dbReference type="InterPro" id="IPR005467">
    <property type="entry name" value="His_kinase_dom"/>
</dbReference>
<evidence type="ECO:0000256" key="7">
    <source>
        <dbReference type="ARBA" id="ARBA00022777"/>
    </source>
</evidence>
<dbReference type="EC" id="2.7.13.3" evidence="3"/>
<feature type="domain" description="CHASE" evidence="14">
    <location>
        <begin position="162"/>
        <end position="321"/>
    </location>
</feature>
<feature type="domain" description="Histidine kinase" evidence="12">
    <location>
        <begin position="531"/>
        <end position="748"/>
    </location>
</feature>
<evidence type="ECO:0000256" key="2">
    <source>
        <dbReference type="ARBA" id="ARBA00004370"/>
    </source>
</evidence>
<dbReference type="SUPFAM" id="SSF55785">
    <property type="entry name" value="PYP-like sensor domain (PAS domain)"/>
    <property type="match status" value="1"/>
</dbReference>
<dbReference type="Gene3D" id="1.10.287.130">
    <property type="match status" value="1"/>
</dbReference>
<dbReference type="SUPFAM" id="SSF55874">
    <property type="entry name" value="ATPase domain of HSP90 chaperone/DNA topoisomerase II/histidine kinase"/>
    <property type="match status" value="1"/>
</dbReference>
<feature type="region of interest" description="Disordered" evidence="10">
    <location>
        <begin position="1"/>
        <end position="21"/>
    </location>
</feature>
<dbReference type="InterPro" id="IPR000700">
    <property type="entry name" value="PAS-assoc_C"/>
</dbReference>
<dbReference type="Gene3D" id="3.30.450.350">
    <property type="entry name" value="CHASE domain"/>
    <property type="match status" value="1"/>
</dbReference>
<dbReference type="InterPro" id="IPR003661">
    <property type="entry name" value="HisK_dim/P_dom"/>
</dbReference>
<dbReference type="CDD" id="cd00130">
    <property type="entry name" value="PAS"/>
    <property type="match status" value="1"/>
</dbReference>
<keyword evidence="9 11" id="KW-0472">Membrane</keyword>
<evidence type="ECO:0000259" key="12">
    <source>
        <dbReference type="PROSITE" id="PS50109"/>
    </source>
</evidence>
<dbReference type="Pfam" id="PF08448">
    <property type="entry name" value="PAS_4"/>
    <property type="match status" value="1"/>
</dbReference>
<dbReference type="PROSITE" id="PS50109">
    <property type="entry name" value="HIS_KIN"/>
    <property type="match status" value="1"/>
</dbReference>
<dbReference type="InterPro" id="IPR035965">
    <property type="entry name" value="PAS-like_dom_sf"/>
</dbReference>
<name>A0A4U5JUK4_9GAMM</name>
<keyword evidence="8 11" id="KW-1133">Transmembrane helix</keyword>
<evidence type="ECO:0000313" key="16">
    <source>
        <dbReference type="Proteomes" id="UP000308707"/>
    </source>
</evidence>
<evidence type="ECO:0000259" key="14">
    <source>
        <dbReference type="PROSITE" id="PS50839"/>
    </source>
</evidence>
<evidence type="ECO:0000256" key="1">
    <source>
        <dbReference type="ARBA" id="ARBA00000085"/>
    </source>
</evidence>
<gene>
    <name evidence="15" type="ORF">FCE95_02640</name>
</gene>
<dbReference type="InterPro" id="IPR004358">
    <property type="entry name" value="Sig_transdc_His_kin-like_C"/>
</dbReference>
<dbReference type="InterPro" id="IPR000014">
    <property type="entry name" value="PAS"/>
</dbReference>
<evidence type="ECO:0000256" key="5">
    <source>
        <dbReference type="ARBA" id="ARBA00022679"/>
    </source>
</evidence>
<dbReference type="FunFam" id="3.30.565.10:FF:000006">
    <property type="entry name" value="Sensor histidine kinase WalK"/>
    <property type="match status" value="1"/>
</dbReference>
<proteinExistence type="predicted"/>
<sequence length="749" mass="83178">MLGRKMNSDPRPPSSVPPPSLPQYGRSIPVTPFRGYLLALLVLIGSVASVIVFWRNAYERELRAAEADFIAGTQQIAALLQQRMINYELALGSSASVFSTVRPSPQQWQSFVEGLDVQERFPGMLGMGFAPYVTPEGFRQLQIDSRDAGYGLLRLQPPGIRPYYGPVLYLAPMSMENRSVIGFDMFADPVRREAMLAARDSGKAKLSGPVHLQQDRYGGSGEQAGLLLYAPIYRIGDFPITVAARRESLRGWVYVPFHIPQFVRAALPYRERYGGIDLKLYDIGGATPQLLYADERQEPSADPAFVSSLPVEIYGRTWRMDFRSAPVDVVSPRLAGLRTTLAVGLLISLLLFWLAMLLARTENRARQIAAQLTEDYRRSEQRFRMAMVYSAIGKALLDKEGRVVEANPALGAIMDRDPASLAGVPFSSLFDDASDPIRTVEMEAVAEGVYRTTRRLRREDGELRYAQLTYAPVPGNVGQDIARLVQVEDATDRLRAEAQVRALNRNLETRVVQRTRELTAANNELESFAYSISHDLRTPLRSIEGFSRLLSERYESSLDEAGRDYLTRIRNATSRMSDLIDALLKMARLSRGQLNRTPLDLSQLAKDTIAELRAAEPERKVSVAIQPGLQAYGDAPLVRNLLGNLLGNAWKFTRDGAEPLIEFFAEPAQGEGEPPTFVVRDNGAGFETEYVGKLFRPFQRLHSQDQFAGHGIGLASVRRIVERHGGAIRAEGAPGKGAAFKFTLPGEPE</sequence>
<evidence type="ECO:0000313" key="15">
    <source>
        <dbReference type="EMBL" id="TKR33225.1"/>
    </source>
</evidence>
<dbReference type="GO" id="GO:0000155">
    <property type="term" value="F:phosphorelay sensor kinase activity"/>
    <property type="evidence" value="ECO:0007669"/>
    <property type="project" value="InterPro"/>
</dbReference>
<dbReference type="FunFam" id="1.10.287.130:FF:000070">
    <property type="entry name" value="Histidine kinase sensor protein"/>
    <property type="match status" value="1"/>
</dbReference>
<dbReference type="NCBIfam" id="TIGR00229">
    <property type="entry name" value="sensory_box"/>
    <property type="match status" value="1"/>
</dbReference>
<dbReference type="Pfam" id="PF00512">
    <property type="entry name" value="HisKA"/>
    <property type="match status" value="1"/>
</dbReference>
<dbReference type="Gene3D" id="3.30.450.20">
    <property type="entry name" value="PAS domain"/>
    <property type="match status" value="1"/>
</dbReference>
<dbReference type="InterPro" id="IPR036097">
    <property type="entry name" value="HisK_dim/P_sf"/>
</dbReference>
<comment type="caution">
    <text evidence="15">The sequence shown here is derived from an EMBL/GenBank/DDBJ whole genome shotgun (WGS) entry which is preliminary data.</text>
</comment>